<reference evidence="1 2" key="1">
    <citation type="submission" date="2017-12" db="EMBL/GenBank/DDBJ databases">
        <authorList>
            <consortium name="DOE Joint Genome Institute"/>
            <person name="Haridas S."/>
            <person name="Kjaerbolling I."/>
            <person name="Vesth T.C."/>
            <person name="Frisvad J.C."/>
            <person name="Nybo J.L."/>
            <person name="Theobald S."/>
            <person name="Kuo A."/>
            <person name="Bowyer P."/>
            <person name="Matsuda Y."/>
            <person name="Mondo S."/>
            <person name="Lyhne E.K."/>
            <person name="Kogle M.E."/>
            <person name="Clum A."/>
            <person name="Lipzen A."/>
            <person name="Salamov A."/>
            <person name="Ngan C.Y."/>
            <person name="Daum C."/>
            <person name="Chiniquy J."/>
            <person name="Barry K."/>
            <person name="LaButti K."/>
            <person name="Simmons B.A."/>
            <person name="Magnuson J.K."/>
            <person name="Mortensen U.H."/>
            <person name="Larsen T.O."/>
            <person name="Grigoriev I.V."/>
            <person name="Baker S.E."/>
            <person name="Andersen M.R."/>
            <person name="Nordberg H.P."/>
            <person name="Cantor M.N."/>
            <person name="Hua S.X."/>
        </authorList>
    </citation>
    <scope>NUCLEOTIDE SEQUENCE [LARGE SCALE GENOMIC DNA]</scope>
    <source>
        <strain evidence="1 2">CBS 102.13</strain>
    </source>
</reference>
<keyword evidence="2" id="KW-1185">Reference proteome</keyword>
<dbReference type="OrthoDB" id="5359830at2759"/>
<dbReference type="EMBL" id="KZ559147">
    <property type="protein sequence ID" value="PLB36932.1"/>
    <property type="molecule type" value="Genomic_DNA"/>
</dbReference>
<protein>
    <submittedName>
        <fullName evidence="1">Uncharacterized protein</fullName>
    </submittedName>
</protein>
<dbReference type="AlphaFoldDB" id="A0A2I2F8H4"/>
<accession>A0A2I2F8H4</accession>
<gene>
    <name evidence="1" type="ORF">BDW47DRAFT_107950</name>
</gene>
<evidence type="ECO:0000313" key="2">
    <source>
        <dbReference type="Proteomes" id="UP000234585"/>
    </source>
</evidence>
<dbReference type="RefSeq" id="XP_024670944.1">
    <property type="nucleotide sequence ID" value="XM_024813116.1"/>
</dbReference>
<sequence length="163" mass="17589">MIIIGPNLSPVLSSASQPHSSAIIKINMSNTVIPIADTFHYYHKGSDSRPAWAYNNARQQIAGKWAGFMKAMPDTANVKIQDVVFENLGGSISRLGVFPKNVKVSGAGSKTKKSWDGKRTWETWFDVEYELQLIFVSSADAGKVGSGLSIDEINKGISAAGVT</sequence>
<dbReference type="Proteomes" id="UP000234585">
    <property type="component" value="Unassembled WGS sequence"/>
</dbReference>
<dbReference type="GeneID" id="36520276"/>
<proteinExistence type="predicted"/>
<evidence type="ECO:0000313" key="1">
    <source>
        <dbReference type="EMBL" id="PLB36932.1"/>
    </source>
</evidence>
<name>A0A2I2F8H4_ASPCN</name>
<organism evidence="1 2">
    <name type="scientific">Aspergillus candidus</name>
    <dbReference type="NCBI Taxonomy" id="41067"/>
    <lineage>
        <taxon>Eukaryota</taxon>
        <taxon>Fungi</taxon>
        <taxon>Dikarya</taxon>
        <taxon>Ascomycota</taxon>
        <taxon>Pezizomycotina</taxon>
        <taxon>Eurotiomycetes</taxon>
        <taxon>Eurotiomycetidae</taxon>
        <taxon>Eurotiales</taxon>
        <taxon>Aspergillaceae</taxon>
        <taxon>Aspergillus</taxon>
        <taxon>Aspergillus subgen. Circumdati</taxon>
    </lineage>
</organism>